<evidence type="ECO:0000313" key="4">
    <source>
        <dbReference type="WBParaSite" id="HPLM_0001834701-mRNA-1"/>
    </source>
</evidence>
<dbReference type="WBParaSite" id="HPLM_0001834701-mRNA-1">
    <property type="protein sequence ID" value="HPLM_0001834701-mRNA-1"/>
    <property type="gene ID" value="HPLM_0001834701"/>
</dbReference>
<feature type="compositionally biased region" description="Acidic residues" evidence="1">
    <location>
        <begin position="1"/>
        <end position="10"/>
    </location>
</feature>
<reference evidence="4" key="1">
    <citation type="submission" date="2017-02" db="UniProtKB">
        <authorList>
            <consortium name="WormBaseParasite"/>
        </authorList>
    </citation>
    <scope>IDENTIFICATION</scope>
</reference>
<dbReference type="Proteomes" id="UP000268014">
    <property type="component" value="Unassembled WGS sequence"/>
</dbReference>
<dbReference type="AlphaFoldDB" id="A0A0N4X1Y1"/>
<evidence type="ECO:0000313" key="2">
    <source>
        <dbReference type="EMBL" id="VDO70446.1"/>
    </source>
</evidence>
<gene>
    <name evidence="2" type="ORF">HPLM_LOCUS18339</name>
</gene>
<evidence type="ECO:0000256" key="1">
    <source>
        <dbReference type="SAM" id="MobiDB-lite"/>
    </source>
</evidence>
<name>A0A0N4X1Y1_HAEPC</name>
<organism evidence="4">
    <name type="scientific">Haemonchus placei</name>
    <name type="common">Barber's pole worm</name>
    <dbReference type="NCBI Taxonomy" id="6290"/>
    <lineage>
        <taxon>Eukaryota</taxon>
        <taxon>Metazoa</taxon>
        <taxon>Ecdysozoa</taxon>
        <taxon>Nematoda</taxon>
        <taxon>Chromadorea</taxon>
        <taxon>Rhabditida</taxon>
        <taxon>Rhabditina</taxon>
        <taxon>Rhabditomorpha</taxon>
        <taxon>Strongyloidea</taxon>
        <taxon>Trichostrongylidae</taxon>
        <taxon>Haemonchus</taxon>
    </lineage>
</organism>
<keyword evidence="3" id="KW-1185">Reference proteome</keyword>
<protein>
    <submittedName>
        <fullName evidence="4">Alpha/beta hydrolase</fullName>
    </submittedName>
</protein>
<sequence>MAFASWEDDSFAANPGGDEPGGDESVHLVAPGS</sequence>
<dbReference type="EMBL" id="UZAF01020499">
    <property type="protein sequence ID" value="VDO70446.1"/>
    <property type="molecule type" value="Genomic_DNA"/>
</dbReference>
<proteinExistence type="predicted"/>
<reference evidence="2 3" key="2">
    <citation type="submission" date="2018-11" db="EMBL/GenBank/DDBJ databases">
        <authorList>
            <consortium name="Pathogen Informatics"/>
        </authorList>
    </citation>
    <scope>NUCLEOTIDE SEQUENCE [LARGE SCALE GENOMIC DNA]</scope>
    <source>
        <strain evidence="2 3">MHpl1</strain>
    </source>
</reference>
<evidence type="ECO:0000313" key="3">
    <source>
        <dbReference type="Proteomes" id="UP000268014"/>
    </source>
</evidence>
<feature type="region of interest" description="Disordered" evidence="1">
    <location>
        <begin position="1"/>
        <end position="33"/>
    </location>
</feature>
<accession>A0A0N4X1Y1</accession>